<evidence type="ECO:0000259" key="2">
    <source>
        <dbReference type="Pfam" id="PF12697"/>
    </source>
</evidence>
<keyword evidence="4" id="KW-1185">Reference proteome</keyword>
<sequence length="279" mass="30033">MMLSSELKWFTSDDGELAYRDEGAGHPVVLLHAGYLTHEMWDAQVPALAADHRVIAPDARGHGDSANASKPFRQTDDLAALLRHLDIGPAVLVGISMGAGIAVDTALEHPELAAGLVISGAGTSEPEYSDPWTLQIFTDQATAMATGDVEGWLSAALRSAPGPTREFADMDAELMCRIREMTVRTVSKHTMDEDNVTVPVTDTWSRASRITVPILAIHGALDSPDLIGMAERLVDNAPHGRSATIDGVAHYPNMERPDEFNALVREFLRDVYGAAPLTS</sequence>
<protein>
    <submittedName>
        <fullName evidence="3">Alpha/beta hydrolase</fullName>
    </submittedName>
</protein>
<dbReference type="InterPro" id="IPR029058">
    <property type="entry name" value="AB_hydrolase_fold"/>
</dbReference>
<evidence type="ECO:0000313" key="3">
    <source>
        <dbReference type="EMBL" id="MEU8137806.1"/>
    </source>
</evidence>
<dbReference type="PRINTS" id="PR00111">
    <property type="entry name" value="ABHYDROLASE"/>
</dbReference>
<dbReference type="Pfam" id="PF12697">
    <property type="entry name" value="Abhydrolase_6"/>
    <property type="match status" value="1"/>
</dbReference>
<dbReference type="Gene3D" id="3.40.50.1820">
    <property type="entry name" value="alpha/beta hydrolase"/>
    <property type="match status" value="1"/>
</dbReference>
<dbReference type="InterPro" id="IPR000073">
    <property type="entry name" value="AB_hydrolase_1"/>
</dbReference>
<dbReference type="PRINTS" id="PR00412">
    <property type="entry name" value="EPOXHYDRLASE"/>
</dbReference>
<name>A0ABV3DPY0_9ACTN</name>
<organism evidence="3 4">
    <name type="scientific">Streptodolium elevatio</name>
    <dbReference type="NCBI Taxonomy" id="3157996"/>
    <lineage>
        <taxon>Bacteria</taxon>
        <taxon>Bacillati</taxon>
        <taxon>Actinomycetota</taxon>
        <taxon>Actinomycetes</taxon>
        <taxon>Kitasatosporales</taxon>
        <taxon>Streptomycetaceae</taxon>
        <taxon>Streptodolium</taxon>
    </lineage>
</organism>
<keyword evidence="1 3" id="KW-0378">Hydrolase</keyword>
<dbReference type="SUPFAM" id="SSF53474">
    <property type="entry name" value="alpha/beta-Hydrolases"/>
    <property type="match status" value="1"/>
</dbReference>
<reference evidence="3 4" key="1">
    <citation type="submission" date="2024-06" db="EMBL/GenBank/DDBJ databases">
        <title>The Natural Products Discovery Center: Release of the First 8490 Sequenced Strains for Exploring Actinobacteria Biosynthetic Diversity.</title>
        <authorList>
            <person name="Kalkreuter E."/>
            <person name="Kautsar S.A."/>
            <person name="Yang D."/>
            <person name="Bader C.D."/>
            <person name="Teijaro C.N."/>
            <person name="Fluegel L."/>
            <person name="Davis C.M."/>
            <person name="Simpson J.R."/>
            <person name="Lauterbach L."/>
            <person name="Steele A.D."/>
            <person name="Gui C."/>
            <person name="Meng S."/>
            <person name="Li G."/>
            <person name="Viehrig K."/>
            <person name="Ye F."/>
            <person name="Su P."/>
            <person name="Kiefer A.F."/>
            <person name="Nichols A."/>
            <person name="Cepeda A.J."/>
            <person name="Yan W."/>
            <person name="Fan B."/>
            <person name="Jiang Y."/>
            <person name="Adhikari A."/>
            <person name="Zheng C.-J."/>
            <person name="Schuster L."/>
            <person name="Cowan T.M."/>
            <person name="Smanski M.J."/>
            <person name="Chevrette M.G."/>
            <person name="De Carvalho L.P.S."/>
            <person name="Shen B."/>
        </authorList>
    </citation>
    <scope>NUCLEOTIDE SEQUENCE [LARGE SCALE GENOMIC DNA]</scope>
    <source>
        <strain evidence="3 4">NPDC048946</strain>
    </source>
</reference>
<evidence type="ECO:0000256" key="1">
    <source>
        <dbReference type="ARBA" id="ARBA00022801"/>
    </source>
</evidence>
<dbReference type="PANTHER" id="PTHR43798">
    <property type="entry name" value="MONOACYLGLYCEROL LIPASE"/>
    <property type="match status" value="1"/>
</dbReference>
<feature type="domain" description="AB hydrolase-1" evidence="2">
    <location>
        <begin position="28"/>
        <end position="262"/>
    </location>
</feature>
<evidence type="ECO:0000313" key="4">
    <source>
        <dbReference type="Proteomes" id="UP001551482"/>
    </source>
</evidence>
<dbReference type="InterPro" id="IPR000639">
    <property type="entry name" value="Epox_hydrolase-like"/>
</dbReference>
<gene>
    <name evidence="3" type="ORF">AB0C36_30375</name>
</gene>
<comment type="caution">
    <text evidence="3">The sequence shown here is derived from an EMBL/GenBank/DDBJ whole genome shotgun (WGS) entry which is preliminary data.</text>
</comment>
<dbReference type="RefSeq" id="WP_358360249.1">
    <property type="nucleotide sequence ID" value="NZ_JBEZFP010000100.1"/>
</dbReference>
<dbReference type="PANTHER" id="PTHR43798:SF31">
    <property type="entry name" value="AB HYDROLASE SUPERFAMILY PROTEIN YCLE"/>
    <property type="match status" value="1"/>
</dbReference>
<accession>A0ABV3DPY0</accession>
<dbReference type="InterPro" id="IPR050266">
    <property type="entry name" value="AB_hydrolase_sf"/>
</dbReference>
<dbReference type="Proteomes" id="UP001551482">
    <property type="component" value="Unassembled WGS sequence"/>
</dbReference>
<dbReference type="EMBL" id="JBEZFP010000100">
    <property type="protein sequence ID" value="MEU8137806.1"/>
    <property type="molecule type" value="Genomic_DNA"/>
</dbReference>
<proteinExistence type="predicted"/>
<dbReference type="GO" id="GO:0016787">
    <property type="term" value="F:hydrolase activity"/>
    <property type="evidence" value="ECO:0007669"/>
    <property type="project" value="UniProtKB-KW"/>
</dbReference>